<evidence type="ECO:0008006" key="3">
    <source>
        <dbReference type="Google" id="ProtNLM"/>
    </source>
</evidence>
<proteinExistence type="predicted"/>
<feature type="non-terminal residue" evidence="1">
    <location>
        <position position="493"/>
    </location>
</feature>
<dbReference type="EMBL" id="JBHULC010000044">
    <property type="protein sequence ID" value="MFD2524165.1"/>
    <property type="molecule type" value="Genomic_DNA"/>
</dbReference>
<name>A0ABW5JHR7_9BACT</name>
<dbReference type="InterPro" id="IPR013783">
    <property type="entry name" value="Ig-like_fold"/>
</dbReference>
<feature type="non-terminal residue" evidence="1">
    <location>
        <position position="1"/>
    </location>
</feature>
<organism evidence="1 2">
    <name type="scientific">Emticicia soli</name>
    <dbReference type="NCBI Taxonomy" id="2027878"/>
    <lineage>
        <taxon>Bacteria</taxon>
        <taxon>Pseudomonadati</taxon>
        <taxon>Bacteroidota</taxon>
        <taxon>Cytophagia</taxon>
        <taxon>Cytophagales</taxon>
        <taxon>Leadbetterellaceae</taxon>
        <taxon>Emticicia</taxon>
    </lineage>
</organism>
<evidence type="ECO:0000313" key="1">
    <source>
        <dbReference type="EMBL" id="MFD2524165.1"/>
    </source>
</evidence>
<dbReference type="Gene3D" id="2.40.10.10">
    <property type="entry name" value="Trypsin-like serine proteases"/>
    <property type="match status" value="1"/>
</dbReference>
<dbReference type="Proteomes" id="UP001597510">
    <property type="component" value="Unassembled WGS sequence"/>
</dbReference>
<gene>
    <name evidence="1" type="ORF">ACFSR2_24945</name>
</gene>
<reference evidence="2" key="1">
    <citation type="journal article" date="2019" name="Int. J. Syst. Evol. Microbiol.">
        <title>The Global Catalogue of Microorganisms (GCM) 10K type strain sequencing project: providing services to taxonomists for standard genome sequencing and annotation.</title>
        <authorList>
            <consortium name="The Broad Institute Genomics Platform"/>
            <consortium name="The Broad Institute Genome Sequencing Center for Infectious Disease"/>
            <person name="Wu L."/>
            <person name="Ma J."/>
        </authorList>
    </citation>
    <scope>NUCLEOTIDE SEQUENCE [LARGE SCALE GENOMIC DNA]</scope>
    <source>
        <strain evidence="2">KCTC 52344</strain>
    </source>
</reference>
<comment type="caution">
    <text evidence="1">The sequence shown here is derived from an EMBL/GenBank/DDBJ whole genome shotgun (WGS) entry which is preliminary data.</text>
</comment>
<evidence type="ECO:0000313" key="2">
    <source>
        <dbReference type="Proteomes" id="UP001597510"/>
    </source>
</evidence>
<accession>A0ABW5JHR7</accession>
<dbReference type="Gene3D" id="2.60.40.10">
    <property type="entry name" value="Immunoglobulins"/>
    <property type="match status" value="2"/>
</dbReference>
<keyword evidence="2" id="KW-1185">Reference proteome</keyword>
<dbReference type="InterPro" id="IPR025667">
    <property type="entry name" value="SprB_repeat"/>
</dbReference>
<sequence length="493" mass="50728">NPTNLNCFEGANGEAEVKATGGTGAYTYKWNTGATTATISNLAAGTYSVLVTDANSCTATASVTITQPPVLTLTGIGTEVKCNGEANGEVTLTATGGELPYSYSKDGVTFQASNKFENLAKGVYTFTVKDKNGCLKTTTVEIKEPNTLTATSNKVDVTCYDGKDGSVTVNPVGGNQPYTYLWSTTATTQTITGLAAGTYSVIVTDAKGCKIDVTGIVITQPDALVPEVSSNSPVCEGGTITLTANGGTSYSWAGPNGYTSSTQNPSISSATSANEGVYTVTVTNSKQCVGTATIAVTIKALPKIDPSTEIVCEGNQLKLIATDFGVDAEYKWTGPNSFSQTGREVVVTANATQANKGVYTITITKESCSTSGIVTVDVKNKVTPPSIAIDGPADICEDKPVKLVAMGCIGGQITWSTTQTGTSITVSVAGTYTATCKAGECSSDASNSIVIKKGEQPKAPVIDASKKICCDGEKATLTAIGCNGTLKWSTEET</sequence>
<dbReference type="InterPro" id="IPR043504">
    <property type="entry name" value="Peptidase_S1_PA_chymotrypsin"/>
</dbReference>
<dbReference type="SUPFAM" id="SSF49299">
    <property type="entry name" value="PKD domain"/>
    <property type="match status" value="1"/>
</dbReference>
<dbReference type="InterPro" id="IPR035986">
    <property type="entry name" value="PKD_dom_sf"/>
</dbReference>
<dbReference type="Pfam" id="PF13573">
    <property type="entry name" value="SprB"/>
    <property type="match status" value="3"/>
</dbReference>
<dbReference type="Gene3D" id="2.60.40.740">
    <property type="match status" value="1"/>
</dbReference>
<protein>
    <recommendedName>
        <fullName evidence="3">Adhesin</fullName>
    </recommendedName>
</protein>